<keyword evidence="2" id="KW-1185">Reference proteome</keyword>
<dbReference type="Proteomes" id="UP000598297">
    <property type="component" value="Unassembled WGS sequence"/>
</dbReference>
<dbReference type="EMBL" id="JAAAHS010000280">
    <property type="protein sequence ID" value="NBE55085.1"/>
    <property type="molecule type" value="Genomic_DNA"/>
</dbReference>
<proteinExistence type="predicted"/>
<protein>
    <submittedName>
        <fullName evidence="1">Uncharacterized protein</fullName>
    </submittedName>
</protein>
<gene>
    <name evidence="1" type="ORF">GUY60_27415</name>
</gene>
<reference evidence="1" key="1">
    <citation type="submission" date="2020-01" db="EMBL/GenBank/DDBJ databases">
        <title>Whole-genome analyses of novel actinobacteria.</title>
        <authorList>
            <person name="Sahin N."/>
        </authorList>
    </citation>
    <scope>NUCLEOTIDE SEQUENCE</scope>
    <source>
        <strain evidence="1">YC537</strain>
    </source>
</reference>
<comment type="caution">
    <text evidence="1">The sequence shown here is derived from an EMBL/GenBank/DDBJ whole genome shotgun (WGS) entry which is preliminary data.</text>
</comment>
<organism evidence="1 2">
    <name type="scientific">Streptomyces boluensis</name>
    <dbReference type="NCBI Taxonomy" id="1775135"/>
    <lineage>
        <taxon>Bacteria</taxon>
        <taxon>Bacillati</taxon>
        <taxon>Actinomycetota</taxon>
        <taxon>Actinomycetes</taxon>
        <taxon>Kitasatosporales</taxon>
        <taxon>Streptomycetaceae</taxon>
        <taxon>Streptomyces</taxon>
    </lineage>
</organism>
<dbReference type="AlphaFoldDB" id="A0A964UVE7"/>
<name>A0A964UVE7_9ACTN</name>
<evidence type="ECO:0000313" key="1">
    <source>
        <dbReference type="EMBL" id="NBE55085.1"/>
    </source>
</evidence>
<accession>A0A964UVE7</accession>
<dbReference type="OrthoDB" id="4231060at2"/>
<sequence>MLPPPNPAHRLRSPLDPRDLRRLDLNAALTAAGIAPSPGDRDAIEQLSALPYSVHEALHRWLTR</sequence>
<evidence type="ECO:0000313" key="2">
    <source>
        <dbReference type="Proteomes" id="UP000598297"/>
    </source>
</evidence>